<proteinExistence type="predicted"/>
<reference evidence="1 2" key="1">
    <citation type="journal article" date="2012" name="Nat. Biotechnol.">
        <title>Draft genome sequence of pigeonpea (Cajanus cajan), an orphan legume crop of resource-poor farmers.</title>
        <authorList>
            <person name="Varshney R.K."/>
            <person name="Chen W."/>
            <person name="Li Y."/>
            <person name="Bharti A.K."/>
            <person name="Saxena R.K."/>
            <person name="Schlueter J.A."/>
            <person name="Donoghue M.T."/>
            <person name="Azam S."/>
            <person name="Fan G."/>
            <person name="Whaley A.M."/>
            <person name="Farmer A.D."/>
            <person name="Sheridan J."/>
            <person name="Iwata A."/>
            <person name="Tuteja R."/>
            <person name="Penmetsa R.V."/>
            <person name="Wu W."/>
            <person name="Upadhyaya H.D."/>
            <person name="Yang S.P."/>
            <person name="Shah T."/>
            <person name="Saxena K.B."/>
            <person name="Michael T."/>
            <person name="McCombie W.R."/>
            <person name="Yang B."/>
            <person name="Zhang G."/>
            <person name="Yang H."/>
            <person name="Wang J."/>
            <person name="Spillane C."/>
            <person name="Cook D.R."/>
            <person name="May G.D."/>
            <person name="Xu X."/>
            <person name="Jackson S.A."/>
        </authorList>
    </citation>
    <scope>NUCLEOTIDE SEQUENCE [LARGE SCALE GENOMIC DNA]</scope>
    <source>
        <strain evidence="2">cv. Asha</strain>
    </source>
</reference>
<organism evidence="1 2">
    <name type="scientific">Cajanus cajan</name>
    <name type="common">Pigeon pea</name>
    <name type="synonym">Cajanus indicus</name>
    <dbReference type="NCBI Taxonomy" id="3821"/>
    <lineage>
        <taxon>Eukaryota</taxon>
        <taxon>Viridiplantae</taxon>
        <taxon>Streptophyta</taxon>
        <taxon>Embryophyta</taxon>
        <taxon>Tracheophyta</taxon>
        <taxon>Spermatophyta</taxon>
        <taxon>Magnoliopsida</taxon>
        <taxon>eudicotyledons</taxon>
        <taxon>Gunneridae</taxon>
        <taxon>Pentapetalae</taxon>
        <taxon>rosids</taxon>
        <taxon>fabids</taxon>
        <taxon>Fabales</taxon>
        <taxon>Fabaceae</taxon>
        <taxon>Papilionoideae</taxon>
        <taxon>50 kb inversion clade</taxon>
        <taxon>NPAAA clade</taxon>
        <taxon>indigoferoid/millettioid clade</taxon>
        <taxon>Phaseoleae</taxon>
        <taxon>Cajanus</taxon>
    </lineage>
</organism>
<evidence type="ECO:0008006" key="3">
    <source>
        <dbReference type="Google" id="ProtNLM"/>
    </source>
</evidence>
<dbReference type="Gramene" id="C.cajan_17140.t">
    <property type="protein sequence ID" value="C.cajan_17140.t"/>
    <property type="gene ID" value="C.cajan_17140"/>
</dbReference>
<dbReference type="Proteomes" id="UP000075243">
    <property type="component" value="Chromosome 8"/>
</dbReference>
<gene>
    <name evidence="1" type="ORF">KK1_017649</name>
</gene>
<name>A0A151T7V0_CAJCA</name>
<evidence type="ECO:0000313" key="1">
    <source>
        <dbReference type="EMBL" id="KYP63084.1"/>
    </source>
</evidence>
<dbReference type="EMBL" id="CM003610">
    <property type="protein sequence ID" value="KYP63084.1"/>
    <property type="molecule type" value="Genomic_DNA"/>
</dbReference>
<protein>
    <recommendedName>
        <fullName evidence="3">Reverse transcriptase Ty1/copia-type domain-containing protein</fullName>
    </recommendedName>
</protein>
<dbReference type="AlphaFoldDB" id="A0A151T7V0"/>
<sequence>MKIFKAYLGAYFHTKDLGVLKYFLGLEVAHNPGSLTDWVVLLVSWKIEKQSIVSRFSVGAEYRSMAATTCELKWLK</sequence>
<evidence type="ECO:0000313" key="2">
    <source>
        <dbReference type="Proteomes" id="UP000075243"/>
    </source>
</evidence>
<keyword evidence="2" id="KW-1185">Reference proteome</keyword>
<accession>A0A151T7V0</accession>